<proteinExistence type="predicted"/>
<comment type="caution">
    <text evidence="1">The sequence shown here is derived from an EMBL/GenBank/DDBJ whole genome shotgun (WGS) entry which is preliminary data.</text>
</comment>
<accession>A0A9D4M2M2</accession>
<keyword evidence="2" id="KW-1185">Reference proteome</keyword>
<dbReference type="SUPFAM" id="SSF81901">
    <property type="entry name" value="HCP-like"/>
    <property type="match status" value="1"/>
</dbReference>
<evidence type="ECO:0000313" key="2">
    <source>
        <dbReference type="Proteomes" id="UP000828390"/>
    </source>
</evidence>
<dbReference type="InterPro" id="IPR011990">
    <property type="entry name" value="TPR-like_helical_dom_sf"/>
</dbReference>
<dbReference type="EMBL" id="JAIWYP010000002">
    <property type="protein sequence ID" value="KAH3868549.1"/>
    <property type="molecule type" value="Genomic_DNA"/>
</dbReference>
<organism evidence="1 2">
    <name type="scientific">Dreissena polymorpha</name>
    <name type="common">Zebra mussel</name>
    <name type="synonym">Mytilus polymorpha</name>
    <dbReference type="NCBI Taxonomy" id="45954"/>
    <lineage>
        <taxon>Eukaryota</taxon>
        <taxon>Metazoa</taxon>
        <taxon>Spiralia</taxon>
        <taxon>Lophotrochozoa</taxon>
        <taxon>Mollusca</taxon>
        <taxon>Bivalvia</taxon>
        <taxon>Autobranchia</taxon>
        <taxon>Heteroconchia</taxon>
        <taxon>Euheterodonta</taxon>
        <taxon>Imparidentia</taxon>
        <taxon>Neoheterodontei</taxon>
        <taxon>Myida</taxon>
        <taxon>Dreissenoidea</taxon>
        <taxon>Dreissenidae</taxon>
        <taxon>Dreissena</taxon>
    </lineage>
</organism>
<dbReference type="Gene3D" id="1.25.40.10">
    <property type="entry name" value="Tetratricopeptide repeat domain"/>
    <property type="match status" value="1"/>
</dbReference>
<reference evidence="1" key="1">
    <citation type="journal article" date="2019" name="bioRxiv">
        <title>The Genome of the Zebra Mussel, Dreissena polymorpha: A Resource for Invasive Species Research.</title>
        <authorList>
            <person name="McCartney M.A."/>
            <person name="Auch B."/>
            <person name="Kono T."/>
            <person name="Mallez S."/>
            <person name="Zhang Y."/>
            <person name="Obille A."/>
            <person name="Becker A."/>
            <person name="Abrahante J.E."/>
            <person name="Garbe J."/>
            <person name="Badalamenti J.P."/>
            <person name="Herman A."/>
            <person name="Mangelson H."/>
            <person name="Liachko I."/>
            <person name="Sullivan S."/>
            <person name="Sone E.D."/>
            <person name="Koren S."/>
            <person name="Silverstein K.A.T."/>
            <person name="Beckman K.B."/>
            <person name="Gohl D.M."/>
        </authorList>
    </citation>
    <scope>NUCLEOTIDE SEQUENCE</scope>
    <source>
        <strain evidence="1">Duluth1</strain>
        <tissue evidence="1">Whole animal</tissue>
    </source>
</reference>
<dbReference type="AlphaFoldDB" id="A0A9D4M2M2"/>
<name>A0A9D4M2M2_DREPO</name>
<protein>
    <submittedName>
        <fullName evidence="1">Uncharacterized protein</fullName>
    </submittedName>
</protein>
<dbReference type="PANTHER" id="PTHR44444">
    <property type="entry name" value="PROTEIN SEL-1 HOMOLOG 3"/>
    <property type="match status" value="1"/>
</dbReference>
<reference evidence="1" key="2">
    <citation type="submission" date="2020-11" db="EMBL/GenBank/DDBJ databases">
        <authorList>
            <person name="McCartney M.A."/>
            <person name="Auch B."/>
            <person name="Kono T."/>
            <person name="Mallez S."/>
            <person name="Becker A."/>
            <person name="Gohl D.M."/>
            <person name="Silverstein K.A.T."/>
            <person name="Koren S."/>
            <person name="Bechman K.B."/>
            <person name="Herman A."/>
            <person name="Abrahante J.E."/>
            <person name="Garbe J."/>
        </authorList>
    </citation>
    <scope>NUCLEOTIDE SEQUENCE</scope>
    <source>
        <strain evidence="1">Duluth1</strain>
        <tissue evidence="1">Whole animal</tissue>
    </source>
</reference>
<dbReference type="InterPro" id="IPR042756">
    <property type="entry name" value="Sel-1L3"/>
</dbReference>
<gene>
    <name evidence="1" type="ORF">DPMN_031698</name>
</gene>
<sequence length="60" mass="7059">MGWHAQHYERDMTKAAEYYERAYRLSDVDATFNLGIMHMYGKYPGLEKDVVSNGLASFWH</sequence>
<evidence type="ECO:0000313" key="1">
    <source>
        <dbReference type="EMBL" id="KAH3868549.1"/>
    </source>
</evidence>
<dbReference type="PANTHER" id="PTHR44444:SF6">
    <property type="entry name" value="LAMININ G DOMAIN-CONTAINING PROTEIN"/>
    <property type="match status" value="1"/>
</dbReference>
<dbReference type="Proteomes" id="UP000828390">
    <property type="component" value="Unassembled WGS sequence"/>
</dbReference>